<sequence length="149" mass="17543">MVLTNLPTMDEKVSMITFFHGLQFGPLKERLVLELVANVHQLAQLTVKYIKLEEGKRIAEGAIKVHPKSEPQRCLKRKAVWDRLQRNPRKKQRERSLRRENGRVRQPQEVIYNSYTPLKTRAGRVYSQMEDMKLLPKAHKLRSVSNRQD</sequence>
<feature type="region of interest" description="Disordered" evidence="1">
    <location>
        <begin position="76"/>
        <end position="106"/>
    </location>
</feature>
<dbReference type="AlphaFoldDB" id="A0AAV3PCV0"/>
<keyword evidence="3" id="KW-1185">Reference proteome</keyword>
<reference evidence="2 3" key="1">
    <citation type="submission" date="2024-01" db="EMBL/GenBank/DDBJ databases">
        <title>The complete chloroplast genome sequence of Lithospermum erythrorhizon: insights into the phylogenetic relationship among Boraginaceae species and the maternal lineages of purple gromwells.</title>
        <authorList>
            <person name="Okada T."/>
            <person name="Watanabe K."/>
        </authorList>
    </citation>
    <scope>NUCLEOTIDE SEQUENCE [LARGE SCALE GENOMIC DNA]</scope>
</reference>
<dbReference type="EMBL" id="BAABME010001299">
    <property type="protein sequence ID" value="GAA0148796.1"/>
    <property type="molecule type" value="Genomic_DNA"/>
</dbReference>
<dbReference type="Proteomes" id="UP001454036">
    <property type="component" value="Unassembled WGS sequence"/>
</dbReference>
<comment type="caution">
    <text evidence="2">The sequence shown here is derived from an EMBL/GenBank/DDBJ whole genome shotgun (WGS) entry which is preliminary data.</text>
</comment>
<gene>
    <name evidence="2" type="ORF">LIER_08137</name>
</gene>
<accession>A0AAV3PCV0</accession>
<evidence type="ECO:0000313" key="2">
    <source>
        <dbReference type="EMBL" id="GAA0148796.1"/>
    </source>
</evidence>
<feature type="compositionally biased region" description="Basic and acidic residues" evidence="1">
    <location>
        <begin position="94"/>
        <end position="103"/>
    </location>
</feature>
<evidence type="ECO:0000256" key="1">
    <source>
        <dbReference type="SAM" id="MobiDB-lite"/>
    </source>
</evidence>
<evidence type="ECO:0000313" key="3">
    <source>
        <dbReference type="Proteomes" id="UP001454036"/>
    </source>
</evidence>
<proteinExistence type="predicted"/>
<name>A0AAV3PCV0_LITER</name>
<feature type="compositionally biased region" description="Basic and acidic residues" evidence="1">
    <location>
        <begin position="76"/>
        <end position="85"/>
    </location>
</feature>
<protein>
    <submittedName>
        <fullName evidence="2">Uncharacterized protein</fullName>
    </submittedName>
</protein>
<organism evidence="2 3">
    <name type="scientific">Lithospermum erythrorhizon</name>
    <name type="common">Purple gromwell</name>
    <name type="synonym">Lithospermum officinale var. erythrorhizon</name>
    <dbReference type="NCBI Taxonomy" id="34254"/>
    <lineage>
        <taxon>Eukaryota</taxon>
        <taxon>Viridiplantae</taxon>
        <taxon>Streptophyta</taxon>
        <taxon>Embryophyta</taxon>
        <taxon>Tracheophyta</taxon>
        <taxon>Spermatophyta</taxon>
        <taxon>Magnoliopsida</taxon>
        <taxon>eudicotyledons</taxon>
        <taxon>Gunneridae</taxon>
        <taxon>Pentapetalae</taxon>
        <taxon>asterids</taxon>
        <taxon>lamiids</taxon>
        <taxon>Boraginales</taxon>
        <taxon>Boraginaceae</taxon>
        <taxon>Boraginoideae</taxon>
        <taxon>Lithospermeae</taxon>
        <taxon>Lithospermum</taxon>
    </lineage>
</organism>